<dbReference type="InterPro" id="IPR032710">
    <property type="entry name" value="NTF2-like_dom_sf"/>
</dbReference>
<evidence type="ECO:0000313" key="2">
    <source>
        <dbReference type="EMBL" id="OOF59639.1"/>
    </source>
</evidence>
<evidence type="ECO:0000259" key="1">
    <source>
        <dbReference type="Pfam" id="PF14534"/>
    </source>
</evidence>
<dbReference type="Pfam" id="PF14534">
    <property type="entry name" value="DUF4440"/>
    <property type="match status" value="1"/>
</dbReference>
<dbReference type="InterPro" id="IPR027843">
    <property type="entry name" value="DUF4440"/>
</dbReference>
<dbReference type="OrthoDB" id="5679171at2"/>
<dbReference type="SUPFAM" id="SSF54427">
    <property type="entry name" value="NTF2-like"/>
    <property type="match status" value="1"/>
</dbReference>
<dbReference type="Gene3D" id="3.10.450.50">
    <property type="match status" value="1"/>
</dbReference>
<accession>A0A1V3JSL5</accession>
<dbReference type="EMBL" id="MLHQ01000008">
    <property type="protein sequence ID" value="OOF59639.1"/>
    <property type="molecule type" value="Genomic_DNA"/>
</dbReference>
<proteinExistence type="predicted"/>
<dbReference type="RefSeq" id="WP_077423020.1">
    <property type="nucleotide sequence ID" value="NZ_MLHQ01000008.1"/>
</dbReference>
<keyword evidence="3" id="KW-1185">Reference proteome</keyword>
<protein>
    <recommendedName>
        <fullName evidence="1">DUF4440 domain-containing protein</fullName>
    </recommendedName>
</protein>
<sequence>MKKIEFWHSIVAVILGLSVSVAAGYPAIKTIQAEREQTKSYIIKLDKILRDALIKNDLEKISRLLSDDFELYTIKRGVLNKQQWLEEIRSGRMNYKEFANDRRMLFQGKQISGVVEISGVFWGHQAENYPIEMSIRAVERNDKQRIKCITLKNIF</sequence>
<evidence type="ECO:0000313" key="3">
    <source>
        <dbReference type="Proteomes" id="UP000188602"/>
    </source>
</evidence>
<gene>
    <name evidence="2" type="ORF">BKL49_02270</name>
</gene>
<organism evidence="2 3">
    <name type="scientific">Rodentibacter myodis</name>
    <dbReference type="NCBI Taxonomy" id="1907939"/>
    <lineage>
        <taxon>Bacteria</taxon>
        <taxon>Pseudomonadati</taxon>
        <taxon>Pseudomonadota</taxon>
        <taxon>Gammaproteobacteria</taxon>
        <taxon>Pasteurellales</taxon>
        <taxon>Pasteurellaceae</taxon>
        <taxon>Rodentibacter</taxon>
    </lineage>
</organism>
<dbReference type="AlphaFoldDB" id="A0A1V3JSL5"/>
<feature type="domain" description="DUF4440" evidence="1">
    <location>
        <begin position="42"/>
        <end position="99"/>
    </location>
</feature>
<reference evidence="2 3" key="1">
    <citation type="submission" date="2016-10" db="EMBL/GenBank/DDBJ databases">
        <title>Rodentibacter gen. nov. and new species.</title>
        <authorList>
            <person name="Christensen H."/>
        </authorList>
    </citation>
    <scope>NUCLEOTIDE SEQUENCE [LARGE SCALE GENOMIC DNA]</scope>
    <source>
        <strain evidence="2 3">Ac151</strain>
    </source>
</reference>
<name>A0A1V3JSL5_9PAST</name>
<comment type="caution">
    <text evidence="2">The sequence shown here is derived from an EMBL/GenBank/DDBJ whole genome shotgun (WGS) entry which is preliminary data.</text>
</comment>
<dbReference type="Proteomes" id="UP000188602">
    <property type="component" value="Unassembled WGS sequence"/>
</dbReference>